<evidence type="ECO:0000256" key="5">
    <source>
        <dbReference type="ARBA" id="ARBA00023140"/>
    </source>
</evidence>
<dbReference type="InterPro" id="IPR052816">
    <property type="entry name" value="Peroxisomal_Membrane_PEX28-32"/>
</dbReference>
<dbReference type="STRING" id="1064592.G0V7B6"/>
<keyword evidence="3 7" id="KW-1133">Transmembrane helix</keyword>
<dbReference type="Proteomes" id="UP000001640">
    <property type="component" value="Chromosome 1"/>
</dbReference>
<proteinExistence type="predicted"/>
<evidence type="ECO:0000256" key="7">
    <source>
        <dbReference type="SAM" id="Phobius"/>
    </source>
</evidence>
<dbReference type="GeneID" id="96900843"/>
<name>G0V7B6_NAUCA</name>
<dbReference type="EMBL" id="HE576752">
    <property type="protein sequence ID" value="CCC67364.1"/>
    <property type="molecule type" value="Genomic_DNA"/>
</dbReference>
<gene>
    <name evidence="9" type="primary">NCAS0A08060</name>
    <name evidence="9" type="ordered locus">NCAS_0A08060</name>
</gene>
<dbReference type="FunCoup" id="G0V7B6">
    <property type="interactions" value="92"/>
</dbReference>
<dbReference type="GO" id="GO:0005783">
    <property type="term" value="C:endoplasmic reticulum"/>
    <property type="evidence" value="ECO:0007669"/>
    <property type="project" value="EnsemblFungi"/>
</dbReference>
<dbReference type="OrthoDB" id="74314at2759"/>
<reference key="2">
    <citation type="submission" date="2011-08" db="EMBL/GenBank/DDBJ databases">
        <title>Genome sequence of Naumovozyma castellii.</title>
        <authorList>
            <person name="Gordon J.L."/>
            <person name="Armisen D."/>
            <person name="Proux-Wera E."/>
            <person name="OhEigeartaigh S.S."/>
            <person name="Byrne K.P."/>
            <person name="Wolfe K.H."/>
        </authorList>
    </citation>
    <scope>NUCLEOTIDE SEQUENCE</scope>
    <source>
        <strain>Type strain:CBS 4309</strain>
    </source>
</reference>
<dbReference type="HOGENOM" id="CLU_023118_1_0_1"/>
<feature type="transmembrane region" description="Helical" evidence="7">
    <location>
        <begin position="131"/>
        <end position="148"/>
    </location>
</feature>
<feature type="region of interest" description="Disordered" evidence="6">
    <location>
        <begin position="1"/>
        <end position="70"/>
    </location>
</feature>
<feature type="domain" description="TECPR1-like DysF" evidence="8">
    <location>
        <begin position="115"/>
        <end position="464"/>
    </location>
</feature>
<dbReference type="InterPro" id="IPR010482">
    <property type="entry name" value="TECPR1-like_DysF"/>
</dbReference>
<evidence type="ECO:0000256" key="1">
    <source>
        <dbReference type="ARBA" id="ARBA00004585"/>
    </source>
</evidence>
<evidence type="ECO:0000259" key="8">
    <source>
        <dbReference type="Pfam" id="PF06398"/>
    </source>
</evidence>
<evidence type="ECO:0000313" key="9">
    <source>
        <dbReference type="EMBL" id="CCC67364.1"/>
    </source>
</evidence>
<dbReference type="RefSeq" id="XP_003673745.1">
    <property type="nucleotide sequence ID" value="XM_003673697.1"/>
</dbReference>
<dbReference type="OMA" id="QNCMDDF"/>
<dbReference type="KEGG" id="ncs:NCAS_0A08060"/>
<feature type="transmembrane region" description="Helical" evidence="7">
    <location>
        <begin position="264"/>
        <end position="283"/>
    </location>
</feature>
<accession>G0V7B6</accession>
<feature type="transmembrane region" description="Helical" evidence="7">
    <location>
        <begin position="154"/>
        <end position="181"/>
    </location>
</feature>
<organism evidence="9 10">
    <name type="scientific">Naumovozyma castellii</name>
    <name type="common">Yeast</name>
    <name type="synonym">Saccharomyces castellii</name>
    <dbReference type="NCBI Taxonomy" id="27288"/>
    <lineage>
        <taxon>Eukaryota</taxon>
        <taxon>Fungi</taxon>
        <taxon>Dikarya</taxon>
        <taxon>Ascomycota</taxon>
        <taxon>Saccharomycotina</taxon>
        <taxon>Saccharomycetes</taxon>
        <taxon>Saccharomycetales</taxon>
        <taxon>Saccharomycetaceae</taxon>
        <taxon>Naumovozyma</taxon>
    </lineage>
</organism>
<evidence type="ECO:0000313" key="10">
    <source>
        <dbReference type="Proteomes" id="UP000001640"/>
    </source>
</evidence>
<dbReference type="GO" id="GO:0032581">
    <property type="term" value="P:ER-dependent peroxisome organization"/>
    <property type="evidence" value="ECO:0007669"/>
    <property type="project" value="EnsemblFungi"/>
</dbReference>
<dbReference type="Pfam" id="PF06398">
    <property type="entry name" value="Pex24p"/>
    <property type="match status" value="1"/>
</dbReference>
<dbReference type="PANTHER" id="PTHR28304:SF2">
    <property type="entry name" value="PEROXISOMAL MEMBRANE PROTEIN PEX29"/>
    <property type="match status" value="1"/>
</dbReference>
<keyword evidence="10" id="KW-1185">Reference proteome</keyword>
<reference evidence="9 10" key="1">
    <citation type="journal article" date="2011" name="Proc. Natl. Acad. Sci. U.S.A.">
        <title>Evolutionary erosion of yeast sex chromosomes by mating-type switching accidents.</title>
        <authorList>
            <person name="Gordon J.L."/>
            <person name="Armisen D."/>
            <person name="Proux-Wera E."/>
            <person name="Oheigeartaigh S.S."/>
            <person name="Byrne K.P."/>
            <person name="Wolfe K.H."/>
        </authorList>
    </citation>
    <scope>NUCLEOTIDE SEQUENCE [LARGE SCALE GENOMIC DNA]</scope>
    <source>
        <strain evidence="10">ATCC 76901 / BCRC 22586 / CBS 4309 / NBRC 1992 / NRRL Y-12630</strain>
    </source>
</reference>
<sequence>MDSVTNFFWTDSNKNDSTVSKESSAISDTQPHKPTSSTTKQSIKVNDMTLRNRTSDKQSPTGANPHALSSSGTIQKMMTDTLIEKIVKMALPPSSDLAITVIEDRMEAGRERPSLSVPITSRNFIAMNSRLSVPFILIDGIIKIFSWTNPSYTLSILVLYTFLILKPVLVLTTVPLFYLLFGIMVPQYLYLHKPDPNELLERNPTPAQGPPLRKVELPKPVPELSQEFLLNLTDLQNHMLLYVQLYDGINSILCKFAFFKNEQVSSFTFVVILSVALFLFLYVEEILPFISPNIKIILILLAWSFTVQMHPSHRDAFLTGLHSEETRLKILTLSNKYELMINEYLKFVEAREHKFVYVYEIQKYREKHKEWHPVGYTTDDYSLLSNLRVKESKIENFIEKALDDIKPPIEWEWAKNSSWVLDLNPEEWVRNGFIQYVEIDSGTKWVYDIDLNGKRGEYRRRMWTNVCTRKIKIQSFTPGTHHDGARVQDKENVHEHVNSFGNDSNTIVEEVVNPLREKKMYSRNIQGVARGSLAGATHLEDDDLHTHEGNRSKQSLDAINESSAIDEDEQLLDASNSFAAYGNFADVLNSSL</sequence>
<dbReference type="AlphaFoldDB" id="G0V7B6"/>
<evidence type="ECO:0000256" key="4">
    <source>
        <dbReference type="ARBA" id="ARBA00023136"/>
    </source>
</evidence>
<comment type="subcellular location">
    <subcellularLocation>
        <location evidence="1">Peroxisome membrane</location>
        <topology evidence="1">Multi-pass membrane protein</topology>
    </subcellularLocation>
</comment>
<protein>
    <recommendedName>
        <fullName evidence="8">TECPR1-like DysF domain-containing protein</fullName>
    </recommendedName>
</protein>
<keyword evidence="4 7" id="KW-0472">Membrane</keyword>
<keyword evidence="5" id="KW-0576">Peroxisome</keyword>
<keyword evidence="2 7" id="KW-0812">Transmembrane</keyword>
<evidence type="ECO:0000256" key="2">
    <source>
        <dbReference type="ARBA" id="ARBA00022692"/>
    </source>
</evidence>
<dbReference type="GO" id="GO:0005778">
    <property type="term" value="C:peroxisomal membrane"/>
    <property type="evidence" value="ECO:0007669"/>
    <property type="project" value="UniProtKB-SubCell"/>
</dbReference>
<evidence type="ECO:0000256" key="3">
    <source>
        <dbReference type="ARBA" id="ARBA00022989"/>
    </source>
</evidence>
<dbReference type="eggNOG" id="ENOG502QQTF">
    <property type="taxonomic scope" value="Eukaryota"/>
</dbReference>
<dbReference type="InParanoid" id="G0V7B6"/>
<dbReference type="PANTHER" id="PTHR28304">
    <property type="entry name" value="PEROXISOMAL MEMBRANE PROTEIN PEX29"/>
    <property type="match status" value="1"/>
</dbReference>
<evidence type="ECO:0000256" key="6">
    <source>
        <dbReference type="SAM" id="MobiDB-lite"/>
    </source>
</evidence>